<accession>A0A833HL35</accession>
<dbReference type="Pfam" id="PF00561">
    <property type="entry name" value="Abhydrolase_1"/>
    <property type="match status" value="1"/>
</dbReference>
<dbReference type="SUPFAM" id="SSF53474">
    <property type="entry name" value="alpha/beta-Hydrolases"/>
    <property type="match status" value="1"/>
</dbReference>
<dbReference type="GO" id="GO:0016020">
    <property type="term" value="C:membrane"/>
    <property type="evidence" value="ECO:0007669"/>
    <property type="project" value="TreeGrafter"/>
</dbReference>
<dbReference type="EMBL" id="WBZB01000083">
    <property type="protein sequence ID" value="KAB3524428.1"/>
    <property type="molecule type" value="Genomic_DNA"/>
</dbReference>
<dbReference type="InterPro" id="IPR000073">
    <property type="entry name" value="AB_hydrolase_1"/>
</dbReference>
<reference evidence="2 3" key="1">
    <citation type="submission" date="2019-10" db="EMBL/GenBank/DDBJ databases">
        <title>Alkaliphilus serpentinus sp. nov. and Alkaliphilus pronyensis sp. nov., two novel anaerobic alkaliphilic species isolated from the serpentinized-hosted hydrothermal field of the Prony Bay (New Caledonia).</title>
        <authorList>
            <person name="Postec A."/>
        </authorList>
    </citation>
    <scope>NUCLEOTIDE SEQUENCE [LARGE SCALE GENOMIC DNA]</scope>
    <source>
        <strain evidence="2 3">LacT</strain>
    </source>
</reference>
<dbReference type="PANTHER" id="PTHR43798">
    <property type="entry name" value="MONOACYLGLYCEROL LIPASE"/>
    <property type="match status" value="1"/>
</dbReference>
<dbReference type="Proteomes" id="UP000465601">
    <property type="component" value="Unassembled WGS sequence"/>
</dbReference>
<dbReference type="OrthoDB" id="252464at2"/>
<proteinExistence type="predicted"/>
<protein>
    <submittedName>
        <fullName evidence="2">Alpha/beta hydrolase</fullName>
    </submittedName>
</protein>
<gene>
    <name evidence="2" type="ORF">F8153_15905</name>
</gene>
<name>A0A833HL35_9FIRM</name>
<dbReference type="Gene3D" id="3.40.50.1820">
    <property type="entry name" value="alpha/beta hydrolase"/>
    <property type="match status" value="1"/>
</dbReference>
<organism evidence="2 3">
    <name type="scientific">Alkaliphilus serpentinus</name>
    <dbReference type="NCBI Taxonomy" id="1482731"/>
    <lineage>
        <taxon>Bacteria</taxon>
        <taxon>Bacillati</taxon>
        <taxon>Bacillota</taxon>
        <taxon>Clostridia</taxon>
        <taxon>Peptostreptococcales</taxon>
        <taxon>Natronincolaceae</taxon>
        <taxon>Alkaliphilus</taxon>
    </lineage>
</organism>
<evidence type="ECO:0000259" key="1">
    <source>
        <dbReference type="Pfam" id="PF00561"/>
    </source>
</evidence>
<keyword evidence="2" id="KW-0378">Hydrolase</keyword>
<sequence length="192" mass="21879">MGKSTYNRSFNSLKELAEDIKDFIDQKFLDNLVVVGWSTGGGVAMELALSYPEVVDRLVLICSVSYKGYPIYKKDQQGQPIIGEVYETKEEMAQDIAQVVVPLKAIENKDYETMAQIWNALIYVHKKPSDEDYRAYLDATFDQRNLIDIDWSLLTFNLEDRIKNLNVPVLALRGDSDLVVTKDMVEETVEAI</sequence>
<evidence type="ECO:0000313" key="2">
    <source>
        <dbReference type="EMBL" id="KAB3524428.1"/>
    </source>
</evidence>
<comment type="caution">
    <text evidence="2">The sequence shown here is derived from an EMBL/GenBank/DDBJ whole genome shotgun (WGS) entry which is preliminary data.</text>
</comment>
<keyword evidence="3" id="KW-1185">Reference proteome</keyword>
<feature type="domain" description="AB hydrolase-1" evidence="1">
    <location>
        <begin position="13"/>
        <end position="75"/>
    </location>
</feature>
<dbReference type="GO" id="GO:0016787">
    <property type="term" value="F:hydrolase activity"/>
    <property type="evidence" value="ECO:0007669"/>
    <property type="project" value="UniProtKB-KW"/>
</dbReference>
<dbReference type="PANTHER" id="PTHR43798:SF33">
    <property type="entry name" value="HYDROLASE, PUTATIVE (AFU_ORTHOLOGUE AFUA_2G14860)-RELATED"/>
    <property type="match status" value="1"/>
</dbReference>
<dbReference type="InterPro" id="IPR029058">
    <property type="entry name" value="AB_hydrolase_fold"/>
</dbReference>
<feature type="non-terminal residue" evidence="2">
    <location>
        <position position="192"/>
    </location>
</feature>
<dbReference type="InterPro" id="IPR050266">
    <property type="entry name" value="AB_hydrolase_sf"/>
</dbReference>
<dbReference type="RefSeq" id="WP_151867335.1">
    <property type="nucleotide sequence ID" value="NZ_WBZB01000083.1"/>
</dbReference>
<evidence type="ECO:0000313" key="3">
    <source>
        <dbReference type="Proteomes" id="UP000465601"/>
    </source>
</evidence>
<dbReference type="PRINTS" id="PR00111">
    <property type="entry name" value="ABHYDROLASE"/>
</dbReference>
<dbReference type="AlphaFoldDB" id="A0A833HL35"/>